<keyword evidence="9" id="KW-1185">Reference proteome</keyword>
<dbReference type="GO" id="GO:0005085">
    <property type="term" value="F:guanyl-nucleotide exchange factor activity"/>
    <property type="evidence" value="ECO:0007669"/>
    <property type="project" value="InterPro"/>
</dbReference>
<gene>
    <name evidence="8" type="ORF">ElyMa_004485600</name>
</gene>
<dbReference type="InterPro" id="IPR037191">
    <property type="entry name" value="VPS9_dom_sf"/>
</dbReference>
<dbReference type="PROSITE" id="PS51205">
    <property type="entry name" value="VPS9"/>
    <property type="match status" value="1"/>
</dbReference>
<keyword evidence="2" id="KW-0863">Zinc-finger</keyword>
<dbReference type="GO" id="GO:0030139">
    <property type="term" value="C:endocytic vesicle"/>
    <property type="evidence" value="ECO:0007669"/>
    <property type="project" value="TreeGrafter"/>
</dbReference>
<dbReference type="SUPFAM" id="SSF109993">
    <property type="entry name" value="VPS9 domain"/>
    <property type="match status" value="1"/>
</dbReference>
<organism evidence="8 9">
    <name type="scientific">Elysia marginata</name>
    <dbReference type="NCBI Taxonomy" id="1093978"/>
    <lineage>
        <taxon>Eukaryota</taxon>
        <taxon>Metazoa</taxon>
        <taxon>Spiralia</taxon>
        <taxon>Lophotrochozoa</taxon>
        <taxon>Mollusca</taxon>
        <taxon>Gastropoda</taxon>
        <taxon>Heterobranchia</taxon>
        <taxon>Euthyneura</taxon>
        <taxon>Panpulmonata</taxon>
        <taxon>Sacoglossa</taxon>
        <taxon>Placobranchoidea</taxon>
        <taxon>Plakobranchidae</taxon>
        <taxon>Elysia</taxon>
    </lineage>
</organism>
<feature type="compositionally biased region" description="Basic and acidic residues" evidence="5">
    <location>
        <begin position="516"/>
        <end position="545"/>
    </location>
</feature>
<feature type="region of interest" description="Disordered" evidence="5">
    <location>
        <begin position="674"/>
        <end position="704"/>
    </location>
</feature>
<dbReference type="PANTHER" id="PTHR23101">
    <property type="entry name" value="RAB GDP/GTP EXCHANGE FACTOR"/>
    <property type="match status" value="1"/>
</dbReference>
<feature type="region of interest" description="Disordered" evidence="5">
    <location>
        <begin position="649"/>
        <end position="668"/>
    </location>
</feature>
<feature type="compositionally biased region" description="Acidic residues" evidence="5">
    <location>
        <begin position="658"/>
        <end position="668"/>
    </location>
</feature>
<dbReference type="Pfam" id="PF01754">
    <property type="entry name" value="zf-A20"/>
    <property type="match status" value="1"/>
</dbReference>
<dbReference type="GO" id="GO:0031267">
    <property type="term" value="F:small GTPase binding"/>
    <property type="evidence" value="ECO:0007669"/>
    <property type="project" value="TreeGrafter"/>
</dbReference>
<feature type="compositionally biased region" description="Polar residues" evidence="5">
    <location>
        <begin position="674"/>
        <end position="693"/>
    </location>
</feature>
<dbReference type="Gene3D" id="1.20.5.4770">
    <property type="match status" value="1"/>
</dbReference>
<comment type="caution">
    <text evidence="8">The sequence shown here is derived from an EMBL/GenBank/DDBJ whole genome shotgun (WGS) entry which is preliminary data.</text>
</comment>
<keyword evidence="1" id="KW-0479">Metal-binding</keyword>
<dbReference type="GO" id="GO:0003677">
    <property type="term" value="F:DNA binding"/>
    <property type="evidence" value="ECO:0007669"/>
    <property type="project" value="InterPro"/>
</dbReference>
<evidence type="ECO:0000256" key="3">
    <source>
        <dbReference type="ARBA" id="ARBA00022833"/>
    </source>
</evidence>
<proteinExistence type="predicted"/>
<feature type="coiled-coil region" evidence="4">
    <location>
        <begin position="412"/>
        <end position="439"/>
    </location>
</feature>
<dbReference type="SUPFAM" id="SSF57716">
    <property type="entry name" value="Glucocorticoid receptor-like (DNA-binding domain)"/>
    <property type="match status" value="1"/>
</dbReference>
<dbReference type="Pfam" id="PF02204">
    <property type="entry name" value="VPS9"/>
    <property type="match status" value="1"/>
</dbReference>
<feature type="domain" description="A20-type" evidence="6">
    <location>
        <begin position="17"/>
        <end position="51"/>
    </location>
</feature>
<dbReference type="PANTHER" id="PTHR23101:SF122">
    <property type="entry name" value="RABAPTIN-5-ASSOCIATED EXCHANGE FACTOR FOR RAB5"/>
    <property type="match status" value="1"/>
</dbReference>
<feature type="compositionally biased region" description="Polar residues" evidence="5">
    <location>
        <begin position="568"/>
        <end position="580"/>
    </location>
</feature>
<dbReference type="Gene3D" id="1.10.246.120">
    <property type="match status" value="1"/>
</dbReference>
<keyword evidence="3" id="KW-0862">Zinc</keyword>
<protein>
    <submittedName>
        <fullName evidence="8">Rab5 GDP/GTP exchange factor-like</fullName>
    </submittedName>
</protein>
<evidence type="ECO:0000259" key="6">
    <source>
        <dbReference type="PROSITE" id="PS51036"/>
    </source>
</evidence>
<dbReference type="PROSITE" id="PS51036">
    <property type="entry name" value="ZF_A20"/>
    <property type="match status" value="1"/>
</dbReference>
<evidence type="ECO:0000259" key="7">
    <source>
        <dbReference type="PROSITE" id="PS51205"/>
    </source>
</evidence>
<dbReference type="GO" id="GO:0005829">
    <property type="term" value="C:cytosol"/>
    <property type="evidence" value="ECO:0007669"/>
    <property type="project" value="TreeGrafter"/>
</dbReference>
<dbReference type="AlphaFoldDB" id="A0AAV4HI14"/>
<evidence type="ECO:0000256" key="2">
    <source>
        <dbReference type="ARBA" id="ARBA00022771"/>
    </source>
</evidence>
<reference evidence="8 9" key="1">
    <citation type="journal article" date="2021" name="Elife">
        <title>Chloroplast acquisition without the gene transfer in kleptoplastic sea slugs, Plakobranchus ocellatus.</title>
        <authorList>
            <person name="Maeda T."/>
            <person name="Takahashi S."/>
            <person name="Yoshida T."/>
            <person name="Shimamura S."/>
            <person name="Takaki Y."/>
            <person name="Nagai Y."/>
            <person name="Toyoda A."/>
            <person name="Suzuki Y."/>
            <person name="Arimoto A."/>
            <person name="Ishii H."/>
            <person name="Satoh N."/>
            <person name="Nishiyama T."/>
            <person name="Hasebe M."/>
            <person name="Maruyama T."/>
            <person name="Minagawa J."/>
            <person name="Obokata J."/>
            <person name="Shigenobu S."/>
        </authorList>
    </citation>
    <scope>NUCLEOTIDE SEQUENCE [LARGE SCALE GENOMIC DNA]</scope>
</reference>
<feature type="domain" description="VPS9" evidence="7">
    <location>
        <begin position="228"/>
        <end position="371"/>
    </location>
</feature>
<accession>A0AAV4HI14</accession>
<dbReference type="GO" id="GO:0008270">
    <property type="term" value="F:zinc ion binding"/>
    <property type="evidence" value="ECO:0007669"/>
    <property type="project" value="UniProtKB-KW"/>
</dbReference>
<dbReference type="EMBL" id="BMAT01009059">
    <property type="protein sequence ID" value="GFR97782.1"/>
    <property type="molecule type" value="Genomic_DNA"/>
</dbReference>
<feature type="region of interest" description="Disordered" evidence="5">
    <location>
        <begin position="494"/>
        <end position="588"/>
    </location>
</feature>
<evidence type="ECO:0000256" key="4">
    <source>
        <dbReference type="SAM" id="Coils"/>
    </source>
</evidence>
<dbReference type="Gene3D" id="1.20.1050.80">
    <property type="entry name" value="VPS9 domain"/>
    <property type="match status" value="1"/>
</dbReference>
<dbReference type="SMART" id="SM00259">
    <property type="entry name" value="ZnF_A20"/>
    <property type="match status" value="1"/>
</dbReference>
<dbReference type="InterPro" id="IPR002653">
    <property type="entry name" value="Znf_A20"/>
</dbReference>
<dbReference type="Proteomes" id="UP000762676">
    <property type="component" value="Unassembled WGS sequence"/>
</dbReference>
<dbReference type="InterPro" id="IPR041545">
    <property type="entry name" value="DUF5601"/>
</dbReference>
<evidence type="ECO:0000256" key="5">
    <source>
        <dbReference type="SAM" id="MobiDB-lite"/>
    </source>
</evidence>
<keyword evidence="4" id="KW-0175">Coiled coil</keyword>
<name>A0AAV4HI14_9GAST</name>
<evidence type="ECO:0000313" key="8">
    <source>
        <dbReference type="EMBL" id="GFR97782.1"/>
    </source>
</evidence>
<evidence type="ECO:0000313" key="9">
    <source>
        <dbReference type="Proteomes" id="UP000762676"/>
    </source>
</evidence>
<dbReference type="SMART" id="SM00167">
    <property type="entry name" value="VPS9"/>
    <property type="match status" value="1"/>
</dbReference>
<dbReference type="InterPro" id="IPR003123">
    <property type="entry name" value="VPS9"/>
</dbReference>
<sequence>MAMTAAQQNKKKNFHLEESDLLCKNGCGFYGNPAWQGFCSKCYREVYQTARQAQIQHDAAMQAAVSSVPAKLSSGLSDVRASFSRFEEKKTQQVNKRSNTLKSFLRKTPNKENLPAFKERRISAESQKIGGEFAEFLKSMRKKPAALEISKQVRGFIERVQQHPDYSIDDLSEMVQDFYGLLSDKLNTQAVFKGLSSETLDKVMDYSERYILTRLYMSIFCSPSTSDEERDLATQNRIRSLHWVTTSMLDTVINENDPTIRHELDSAITDIIELDSKRSTQDKLECVVSCSKHIFEVLRQSKHGPASADEFLPALIYIVLKANPPRLQSNIQYITRFASPTRLMTGEEGYYFTNLCCAVSFVEGINAESLNISVTDFDRYMSGAAVPPGYHRGGGEHLSIGLRMMYENLRVLGELRQRQEKVMAEALQLQADMNEFKENFIQEVDQAKEKYPLVIRPRKVKVDLDLEFSANNSSNLPSPLTPLRLQPCGKLVLLGPGKGEPPRVTGEPNGNSADMKVSDSGKDLVEVSKSSLEECSKPAAIEDHTSQVGTPSEQRETDRGNAEKQQDKTISSSCCVNDSSGVGRVTPPNTAVLMQPVGQVATANLSNLEEGQDLSQTDLSAMESRNDIDDILLGDGSLSFDVSDMAMDATAGSNTDTEGNDDELDIDEEPSSIVTVNETSQPELTSELGQSGPNDMAPSNPGAN</sequence>
<evidence type="ECO:0000256" key="1">
    <source>
        <dbReference type="ARBA" id="ARBA00022723"/>
    </source>
</evidence>
<feature type="compositionally biased region" description="Basic and acidic residues" evidence="5">
    <location>
        <begin position="553"/>
        <end position="567"/>
    </location>
</feature>
<dbReference type="Pfam" id="PF18151">
    <property type="entry name" value="DUF5601"/>
    <property type="match status" value="1"/>
</dbReference>
<dbReference type="InterPro" id="IPR045046">
    <property type="entry name" value="Vps9-like"/>
</dbReference>
<dbReference type="GO" id="GO:0016192">
    <property type="term" value="P:vesicle-mediated transport"/>
    <property type="evidence" value="ECO:0007669"/>
    <property type="project" value="InterPro"/>
</dbReference>